<gene>
    <name evidence="1" type="ORF">A9Q93_13605</name>
</gene>
<evidence type="ECO:0000313" key="2">
    <source>
        <dbReference type="Proteomes" id="UP000196102"/>
    </source>
</evidence>
<dbReference type="Proteomes" id="UP000196102">
    <property type="component" value="Unassembled WGS sequence"/>
</dbReference>
<protein>
    <submittedName>
        <fullName evidence="1">Uncharacterized protein</fullName>
    </submittedName>
</protein>
<comment type="caution">
    <text evidence="1">The sequence shown here is derived from an EMBL/GenBank/DDBJ whole genome shotgun (WGS) entry which is preliminary data.</text>
</comment>
<reference evidence="2" key="1">
    <citation type="journal article" date="2017" name="Proc. Natl. Acad. Sci. U.S.A.">
        <title>Simulation of Deepwater Horizon oil plume reveals substrate specialization within a complex community of hydrocarbon-degraders.</title>
        <authorList>
            <person name="Hu P."/>
            <person name="Dubinsky E.A."/>
            <person name="Probst A.J."/>
            <person name="Wang J."/>
            <person name="Sieber C.M.K."/>
            <person name="Tom L.M."/>
            <person name="Gardinali P."/>
            <person name="Banfield J.F."/>
            <person name="Atlas R.M."/>
            <person name="Andersen G.L."/>
        </authorList>
    </citation>
    <scope>NUCLEOTIDE SEQUENCE [LARGE SCALE GENOMIC DNA]</scope>
</reference>
<dbReference type="AlphaFoldDB" id="A0A1Z8AGX0"/>
<accession>A0A1Z8AGX0</accession>
<organism evidence="1 2">
    <name type="scientific">Nonlabens dokdonensis</name>
    <dbReference type="NCBI Taxonomy" id="328515"/>
    <lineage>
        <taxon>Bacteria</taxon>
        <taxon>Pseudomonadati</taxon>
        <taxon>Bacteroidota</taxon>
        <taxon>Flavobacteriia</taxon>
        <taxon>Flavobacteriales</taxon>
        <taxon>Flavobacteriaceae</taxon>
        <taxon>Nonlabens</taxon>
    </lineage>
</organism>
<sequence>MRNIILIVSLLVSNLIYAQYGWTPAVVSLNNGKTLTGEASIPMQNSGVGSIVKHKERVKFRLKKGSKKTKYDISEVSQIVFTISFTEKVDGEKIENTRTAKYVPVINKKRKKKVKKCFMEEIVVGPISLYGRTVNAQGAIGPMNQTGTNIPMYHNYWMTHNELYVQKENEEAKLINQISLFKGFKKRASKYFGDCPAVVVQLEERELKKKDLKEIVELYNSNCG</sequence>
<dbReference type="EMBL" id="MAAX01000210">
    <property type="protein sequence ID" value="OUS09585.1"/>
    <property type="molecule type" value="Genomic_DNA"/>
</dbReference>
<proteinExistence type="predicted"/>
<dbReference type="RefSeq" id="WP_303687996.1">
    <property type="nucleotide sequence ID" value="NZ_CAJXYO010000014.1"/>
</dbReference>
<name>A0A1Z8AGX0_9FLAO</name>
<evidence type="ECO:0000313" key="1">
    <source>
        <dbReference type="EMBL" id="OUS09585.1"/>
    </source>
</evidence>